<protein>
    <submittedName>
        <fullName evidence="5">Helix-turn-helix domain-containing protein</fullName>
    </submittedName>
</protein>
<dbReference type="PANTHER" id="PTHR43280:SF2">
    <property type="entry name" value="HTH-TYPE TRANSCRIPTIONAL REGULATOR EXSA"/>
    <property type="match status" value="1"/>
</dbReference>
<sequence>MDEDLLMLLKNKAIPNSENREYCKRNLHPVLKLGSATVYKAGPINFDIYDADQPDIKIFMQPQDTYIPLHYCDQVEIKIPLAGSCDVQTVNESLHLKPGNLMVCGRHMIHQTNHVDDHALVLNLLISNSLFSLNELDTIWNQQSQVSNELYRLLTDSNPHDNNYILFNFHHYQDIIGTVMKIVRCHRKMGVEAFQMMHLWIMMLLVQLVNDCAKSKSTVKTNRSAPGSLLTILLYIERHYATVTLGSMAMHLRVNPNYLSSYLKNHTGLSFIKLLHLQRINVAARYLTQTKLPIDQIAYRVGYEDPSYFYKVFHNLLKMSPNQYRIRHRNRRAMPTH</sequence>
<accession>A0A4P6ZL61</accession>
<feature type="domain" description="HTH araC/xylS-type" evidence="4">
    <location>
        <begin position="230"/>
        <end position="327"/>
    </location>
</feature>
<evidence type="ECO:0000259" key="4">
    <source>
        <dbReference type="PROSITE" id="PS01124"/>
    </source>
</evidence>
<dbReference type="InterPro" id="IPR020449">
    <property type="entry name" value="Tscrpt_reg_AraC-type_HTH"/>
</dbReference>
<evidence type="ECO:0000313" key="6">
    <source>
        <dbReference type="Proteomes" id="UP000294321"/>
    </source>
</evidence>
<dbReference type="GO" id="GO:0043565">
    <property type="term" value="F:sequence-specific DNA binding"/>
    <property type="evidence" value="ECO:0007669"/>
    <property type="project" value="InterPro"/>
</dbReference>
<evidence type="ECO:0000256" key="1">
    <source>
        <dbReference type="ARBA" id="ARBA00023015"/>
    </source>
</evidence>
<dbReference type="SUPFAM" id="SSF51182">
    <property type="entry name" value="RmlC-like cupins"/>
    <property type="match status" value="1"/>
</dbReference>
<keyword evidence="3" id="KW-0804">Transcription</keyword>
<dbReference type="GO" id="GO:0003700">
    <property type="term" value="F:DNA-binding transcription factor activity"/>
    <property type="evidence" value="ECO:0007669"/>
    <property type="project" value="InterPro"/>
</dbReference>
<dbReference type="Gene3D" id="1.10.10.60">
    <property type="entry name" value="Homeodomain-like"/>
    <property type="match status" value="2"/>
</dbReference>
<name>A0A4P6ZL61_9LACO</name>
<dbReference type="KEGG" id="lji:ELX58_04795"/>
<keyword evidence="2" id="KW-0238">DNA-binding</keyword>
<dbReference type="InterPro" id="IPR018060">
    <property type="entry name" value="HTH_AraC"/>
</dbReference>
<dbReference type="PANTHER" id="PTHR43280">
    <property type="entry name" value="ARAC-FAMILY TRANSCRIPTIONAL REGULATOR"/>
    <property type="match status" value="1"/>
</dbReference>
<dbReference type="InterPro" id="IPR009057">
    <property type="entry name" value="Homeodomain-like_sf"/>
</dbReference>
<dbReference type="Pfam" id="PF12833">
    <property type="entry name" value="HTH_18"/>
    <property type="match status" value="1"/>
</dbReference>
<proteinExistence type="predicted"/>
<dbReference type="InterPro" id="IPR011051">
    <property type="entry name" value="RmlC_Cupin_sf"/>
</dbReference>
<keyword evidence="6" id="KW-1185">Reference proteome</keyword>
<gene>
    <name evidence="5" type="ORF">ELX58_04795</name>
</gene>
<dbReference type="AlphaFoldDB" id="A0A4P6ZL61"/>
<dbReference type="Proteomes" id="UP000294321">
    <property type="component" value="Chromosome"/>
</dbReference>
<evidence type="ECO:0000256" key="2">
    <source>
        <dbReference type="ARBA" id="ARBA00023125"/>
    </source>
</evidence>
<reference evidence="6" key="1">
    <citation type="submission" date="2018-12" db="EMBL/GenBank/DDBJ databases">
        <title>A new species of lactobacillus.</title>
        <authorList>
            <person name="Jian Y."/>
            <person name="Xin L."/>
            <person name="Hong Z.J."/>
            <person name="Ming L.Z."/>
            <person name="Hong X.Z."/>
        </authorList>
    </citation>
    <scope>NUCLEOTIDE SEQUENCE [LARGE SCALE GENOMIC DNA]</scope>
    <source>
        <strain evidence="6">HSLZ-75</strain>
    </source>
</reference>
<dbReference type="EMBL" id="CP034726">
    <property type="protein sequence ID" value="QBP18464.1"/>
    <property type="molecule type" value="Genomic_DNA"/>
</dbReference>
<dbReference type="PRINTS" id="PR00032">
    <property type="entry name" value="HTHARAC"/>
</dbReference>
<dbReference type="InterPro" id="IPR014710">
    <property type="entry name" value="RmlC-like_jellyroll"/>
</dbReference>
<organism evidence="5 6">
    <name type="scientific">Acetilactobacillus jinshanensis</name>
    <dbReference type="NCBI Taxonomy" id="1720083"/>
    <lineage>
        <taxon>Bacteria</taxon>
        <taxon>Bacillati</taxon>
        <taxon>Bacillota</taxon>
        <taxon>Bacilli</taxon>
        <taxon>Lactobacillales</taxon>
        <taxon>Lactobacillaceae</taxon>
        <taxon>Acetilactobacillus</taxon>
    </lineage>
</organism>
<dbReference type="SUPFAM" id="SSF46689">
    <property type="entry name" value="Homeodomain-like"/>
    <property type="match status" value="1"/>
</dbReference>
<evidence type="ECO:0000256" key="3">
    <source>
        <dbReference type="ARBA" id="ARBA00023163"/>
    </source>
</evidence>
<dbReference type="PROSITE" id="PS01124">
    <property type="entry name" value="HTH_ARAC_FAMILY_2"/>
    <property type="match status" value="1"/>
</dbReference>
<keyword evidence="1" id="KW-0805">Transcription regulation</keyword>
<dbReference type="OrthoDB" id="9816335at2"/>
<dbReference type="SMART" id="SM00342">
    <property type="entry name" value="HTH_ARAC"/>
    <property type="match status" value="1"/>
</dbReference>
<evidence type="ECO:0000313" key="5">
    <source>
        <dbReference type="EMBL" id="QBP18464.1"/>
    </source>
</evidence>
<dbReference type="RefSeq" id="WP_133442023.1">
    <property type="nucleotide sequence ID" value="NZ_CP034726.1"/>
</dbReference>
<dbReference type="Gene3D" id="2.60.120.10">
    <property type="entry name" value="Jelly Rolls"/>
    <property type="match status" value="1"/>
</dbReference>